<sequence length="301" mass="32456">MPDSRRSEVSEESVVSPPREANQVDGVLQNYLDQLLVVATEAPPASTDTSPMNVPEAVEPPEPVAEASPTTVVNTVNLDPGPVTRTLIEETESLKVTDSLTVETSTVTALDVATDPVGVDEIQEWDPYDLAQATQSIQEAPGLATKQDLHWESAQGVECLLFRVAGLKLAIPLSQLGGVHPAAGMKVTPLFGQSDWSLGVWQSDGEKLTVVDSAKLIMPERGVSLRDTGYEYLIQLDRTPWALACEGINDTVTLGNESIKWRSDATKRPWLAGTVISEMCALLDVPSLVELLDSYQRSPAP</sequence>
<feature type="domain" description="CheW-like" evidence="2">
    <location>
        <begin position="156"/>
        <end position="294"/>
    </location>
</feature>
<accession>A0ABQ0A2D5</accession>
<dbReference type="SUPFAM" id="SSF50341">
    <property type="entry name" value="CheW-like"/>
    <property type="match status" value="1"/>
</dbReference>
<dbReference type="InterPro" id="IPR014506">
    <property type="entry name" value="UCP020479_CheW"/>
</dbReference>
<name>A0ABQ0A2D5_9GAMM</name>
<evidence type="ECO:0000259" key="2">
    <source>
        <dbReference type="PROSITE" id="PS50851"/>
    </source>
</evidence>
<organism evidence="3 4">
    <name type="scientific">Thalassolituus maritimus</name>
    <dbReference type="NCBI Taxonomy" id="484498"/>
    <lineage>
        <taxon>Bacteria</taxon>
        <taxon>Pseudomonadati</taxon>
        <taxon>Pseudomonadota</taxon>
        <taxon>Gammaproteobacteria</taxon>
        <taxon>Oceanospirillales</taxon>
        <taxon>Oceanospirillaceae</taxon>
        <taxon>Thalassolituus</taxon>
    </lineage>
</organism>
<evidence type="ECO:0000313" key="3">
    <source>
        <dbReference type="EMBL" id="GAA6146563.1"/>
    </source>
</evidence>
<dbReference type="SMART" id="SM00260">
    <property type="entry name" value="CheW"/>
    <property type="match status" value="1"/>
</dbReference>
<proteinExistence type="predicted"/>
<evidence type="ECO:0000313" key="4">
    <source>
        <dbReference type="Proteomes" id="UP001481413"/>
    </source>
</evidence>
<dbReference type="Proteomes" id="UP001481413">
    <property type="component" value="Unassembled WGS sequence"/>
</dbReference>
<dbReference type="PIRSF" id="PIRSF020479">
    <property type="entry name" value="UCP020479_CheW"/>
    <property type="match status" value="1"/>
</dbReference>
<feature type="region of interest" description="Disordered" evidence="1">
    <location>
        <begin position="1"/>
        <end position="25"/>
    </location>
</feature>
<evidence type="ECO:0000256" key="1">
    <source>
        <dbReference type="SAM" id="MobiDB-lite"/>
    </source>
</evidence>
<feature type="region of interest" description="Disordered" evidence="1">
    <location>
        <begin position="43"/>
        <end position="69"/>
    </location>
</feature>
<dbReference type="InterPro" id="IPR036061">
    <property type="entry name" value="CheW-like_dom_sf"/>
</dbReference>
<comment type="caution">
    <text evidence="3">The sequence shown here is derived from an EMBL/GenBank/DDBJ whole genome shotgun (WGS) entry which is preliminary data.</text>
</comment>
<protein>
    <submittedName>
        <fullName evidence="3">Chemotaxis protein CheW</fullName>
    </submittedName>
</protein>
<gene>
    <name evidence="3" type="ORF">NBRC116585_26810</name>
</gene>
<reference evidence="3 4" key="1">
    <citation type="submission" date="2024-04" db="EMBL/GenBank/DDBJ databases">
        <title>Draft genome sequence of Thalassolituus maritimus NBRC 116585.</title>
        <authorList>
            <person name="Miyakawa T."/>
            <person name="Kusuya Y."/>
            <person name="Miura T."/>
        </authorList>
    </citation>
    <scope>NUCLEOTIDE SEQUENCE [LARGE SCALE GENOMIC DNA]</scope>
    <source>
        <strain evidence="3 4">5NW40-0001</strain>
    </source>
</reference>
<dbReference type="InterPro" id="IPR002545">
    <property type="entry name" value="CheW-lke_dom"/>
</dbReference>
<keyword evidence="4" id="KW-1185">Reference proteome</keyword>
<dbReference type="PROSITE" id="PS50851">
    <property type="entry name" value="CHEW"/>
    <property type="match status" value="1"/>
</dbReference>
<dbReference type="RefSeq" id="WP_353295783.1">
    <property type="nucleotide sequence ID" value="NZ_BAABWH010000008.1"/>
</dbReference>
<dbReference type="EMBL" id="BAABWH010000008">
    <property type="protein sequence ID" value="GAA6146563.1"/>
    <property type="molecule type" value="Genomic_DNA"/>
</dbReference>
<dbReference type="Pfam" id="PF01584">
    <property type="entry name" value="CheW"/>
    <property type="match status" value="1"/>
</dbReference>